<organism evidence="3 4">
    <name type="scientific">Nesterenkonia salmonea</name>
    <dbReference type="NCBI Taxonomy" id="1804987"/>
    <lineage>
        <taxon>Bacteria</taxon>
        <taxon>Bacillati</taxon>
        <taxon>Actinomycetota</taxon>
        <taxon>Actinomycetes</taxon>
        <taxon>Micrococcales</taxon>
        <taxon>Micrococcaceae</taxon>
        <taxon>Nesterenkonia</taxon>
    </lineage>
</organism>
<dbReference type="OrthoDB" id="4965362at2"/>
<reference evidence="3 4" key="1">
    <citation type="submission" date="2019-05" db="EMBL/GenBank/DDBJ databases">
        <title>Nesterenkonia sp. GY074 isolated from the Southern Atlantic Ocean.</title>
        <authorList>
            <person name="Zhang G."/>
        </authorList>
    </citation>
    <scope>NUCLEOTIDE SEQUENCE [LARGE SCALE GENOMIC DNA]</scope>
    <source>
        <strain evidence="3 4">GY074</strain>
    </source>
</reference>
<sequence length="142" mass="14736">MKRHDPTDDSGQTTVLILGMVSILLMFTAVILGATVVNADARQLLSEADGAASAAAHSAQPAPGTPQITEQQIRSAAEQHLADAGAHERHTGLTVVGAGTSPGGETVYLQLRAEAELPGLRWVLPASVEITAESHARIAISR</sequence>
<keyword evidence="2" id="KW-1133">Transmembrane helix</keyword>
<comment type="caution">
    <text evidence="3">The sequence shown here is derived from an EMBL/GenBank/DDBJ whole genome shotgun (WGS) entry which is preliminary data.</text>
</comment>
<protein>
    <submittedName>
        <fullName evidence="3">Uncharacterized protein</fullName>
    </submittedName>
</protein>
<evidence type="ECO:0000256" key="1">
    <source>
        <dbReference type="SAM" id="MobiDB-lite"/>
    </source>
</evidence>
<feature type="region of interest" description="Disordered" evidence="1">
    <location>
        <begin position="55"/>
        <end position="74"/>
    </location>
</feature>
<gene>
    <name evidence="3" type="ORF">FEF26_09615</name>
</gene>
<keyword evidence="2" id="KW-0472">Membrane</keyword>
<evidence type="ECO:0000313" key="4">
    <source>
        <dbReference type="Proteomes" id="UP000310458"/>
    </source>
</evidence>
<keyword evidence="4" id="KW-1185">Reference proteome</keyword>
<dbReference type="AlphaFoldDB" id="A0A5R9BBL5"/>
<accession>A0A5R9BBL5</accession>
<feature type="transmembrane region" description="Helical" evidence="2">
    <location>
        <begin position="15"/>
        <end position="37"/>
    </location>
</feature>
<name>A0A5R9BBL5_9MICC</name>
<evidence type="ECO:0000256" key="2">
    <source>
        <dbReference type="SAM" id="Phobius"/>
    </source>
</evidence>
<evidence type="ECO:0000313" key="3">
    <source>
        <dbReference type="EMBL" id="TLP96037.1"/>
    </source>
</evidence>
<dbReference type="Proteomes" id="UP000310458">
    <property type="component" value="Unassembled WGS sequence"/>
</dbReference>
<dbReference type="EMBL" id="VAVZ01000025">
    <property type="protein sequence ID" value="TLP96037.1"/>
    <property type="molecule type" value="Genomic_DNA"/>
</dbReference>
<proteinExistence type="predicted"/>
<keyword evidence="2" id="KW-0812">Transmembrane</keyword>